<gene>
    <name evidence="2" type="ORF">BRO54_2728</name>
</gene>
<feature type="region of interest" description="Disordered" evidence="1">
    <location>
        <begin position="57"/>
        <end position="78"/>
    </location>
</feature>
<protein>
    <recommendedName>
        <fullName evidence="4">Zinc-finger domain-containing protein</fullName>
    </recommendedName>
</protein>
<dbReference type="AlphaFoldDB" id="A0A1Q5STW7"/>
<proteinExistence type="predicted"/>
<evidence type="ECO:0008006" key="4">
    <source>
        <dbReference type="Google" id="ProtNLM"/>
    </source>
</evidence>
<dbReference type="Proteomes" id="UP000186030">
    <property type="component" value="Unassembled WGS sequence"/>
</dbReference>
<evidence type="ECO:0000313" key="2">
    <source>
        <dbReference type="EMBL" id="OKO91451.1"/>
    </source>
</evidence>
<evidence type="ECO:0000256" key="1">
    <source>
        <dbReference type="SAM" id="MobiDB-lite"/>
    </source>
</evidence>
<dbReference type="EMBL" id="MQMG01000038">
    <property type="protein sequence ID" value="OKO91451.1"/>
    <property type="molecule type" value="Genomic_DNA"/>
</dbReference>
<accession>A0A1Q5STW7</accession>
<organism evidence="2 3">
    <name type="scientific">Geobacillus proteiniphilus</name>
    <dbReference type="NCBI Taxonomy" id="860353"/>
    <lineage>
        <taxon>Bacteria</taxon>
        <taxon>Bacillati</taxon>
        <taxon>Bacillota</taxon>
        <taxon>Bacilli</taxon>
        <taxon>Bacillales</taxon>
        <taxon>Anoxybacillaceae</taxon>
        <taxon>Geobacillus</taxon>
    </lineage>
</organism>
<reference evidence="2 3" key="1">
    <citation type="submission" date="2016-11" db="EMBL/GenBank/DDBJ databases">
        <authorList>
            <person name="Kadnikov V."/>
            <person name="Nazina T."/>
        </authorList>
    </citation>
    <scope>NUCLEOTIDE SEQUENCE [LARGE SCALE GENOMIC DNA]</scope>
    <source>
        <strain evidence="2 3">1017</strain>
    </source>
</reference>
<reference evidence="3" key="2">
    <citation type="submission" date="2017-01" db="EMBL/GenBank/DDBJ databases">
        <title>Genome sequencing and annotation of Geobacillus sp. 1017, a Hydrocarbon-Oxidizing Thermophilic Bacterium Isolated from a Heavy Oil Reservoir (China).</title>
        <authorList>
            <person name="Kadnikov V.V."/>
            <person name="Mardanov A.V."/>
            <person name="Poltaraus A.B."/>
            <person name="Sokolova D.S."/>
            <person name="Semenova E.M."/>
            <person name="Ravin N.V."/>
            <person name="Tourova T.P."/>
            <person name="Nazina T.N."/>
        </authorList>
    </citation>
    <scope>NUCLEOTIDE SEQUENCE [LARGE SCALE GENOMIC DNA]</scope>
    <source>
        <strain evidence="3">1017</strain>
    </source>
</reference>
<sequence>MNKLDKHEKRHIRLQICELLDSHCRTCPERIKYRSAVCLQVCPVSQEMRQLAALLEGDSPADPQPREPVVEQTQNTPKRKGRWSAEEVFYLWYHRKVLTIDELANRLNREPKAVYEKLKQLLQKGGISDAG</sequence>
<comment type="caution">
    <text evidence="2">The sequence shown here is derived from an EMBL/GenBank/DDBJ whole genome shotgun (WGS) entry which is preliminary data.</text>
</comment>
<name>A0A1Q5STW7_9BACL</name>
<evidence type="ECO:0000313" key="3">
    <source>
        <dbReference type="Proteomes" id="UP000186030"/>
    </source>
</evidence>
<dbReference type="RefSeq" id="WP_074044212.1">
    <property type="nucleotide sequence ID" value="NZ_MQMG01000038.1"/>
</dbReference>